<dbReference type="Gene3D" id="3.40.50.720">
    <property type="entry name" value="NAD(P)-binding Rossmann-like Domain"/>
    <property type="match status" value="1"/>
</dbReference>
<dbReference type="GO" id="GO:0016491">
    <property type="term" value="F:oxidoreductase activity"/>
    <property type="evidence" value="ECO:0007669"/>
    <property type="project" value="UniProtKB-KW"/>
</dbReference>
<reference evidence="3 4" key="1">
    <citation type="submission" date="2024-08" db="EMBL/GenBank/DDBJ databases">
        <authorList>
            <person name="Lu H."/>
        </authorList>
    </citation>
    <scope>NUCLEOTIDE SEQUENCE [LARGE SCALE GENOMIC DNA]</scope>
    <source>
        <strain evidence="3 4">BYS180W</strain>
    </source>
</reference>
<dbReference type="PANTHER" id="PTHR44196:SF1">
    <property type="entry name" value="DEHYDROGENASE_REDUCTASE SDR FAMILY MEMBER 7B"/>
    <property type="match status" value="1"/>
</dbReference>
<dbReference type="InterPro" id="IPR002347">
    <property type="entry name" value="SDR_fam"/>
</dbReference>
<keyword evidence="4" id="KW-1185">Reference proteome</keyword>
<dbReference type="EMBL" id="JBIGHZ010000001">
    <property type="protein sequence ID" value="MFG6447117.1"/>
    <property type="molecule type" value="Genomic_DNA"/>
</dbReference>
<evidence type="ECO:0000313" key="3">
    <source>
        <dbReference type="EMBL" id="MFG6447117.1"/>
    </source>
</evidence>
<dbReference type="EC" id="1.-.-.-" evidence="3"/>
<dbReference type="InterPro" id="IPR036291">
    <property type="entry name" value="NAD(P)-bd_dom_sf"/>
</dbReference>
<evidence type="ECO:0000256" key="2">
    <source>
        <dbReference type="ARBA" id="ARBA00023002"/>
    </source>
</evidence>
<comment type="similarity">
    <text evidence="1">Belongs to the short-chain dehydrogenases/reductases (SDR) family.</text>
</comment>
<dbReference type="PRINTS" id="PR00081">
    <property type="entry name" value="GDHRDH"/>
</dbReference>
<dbReference type="PANTHER" id="PTHR44196">
    <property type="entry name" value="DEHYDROGENASE/REDUCTASE SDR FAMILY MEMBER 7B"/>
    <property type="match status" value="1"/>
</dbReference>
<dbReference type="SUPFAM" id="SSF51735">
    <property type="entry name" value="NAD(P)-binding Rossmann-fold domains"/>
    <property type="match status" value="1"/>
</dbReference>
<protein>
    <submittedName>
        <fullName evidence="3">SDR family NAD(P)-dependent oxidoreductase</fullName>
        <ecNumber evidence="3">1.-.-.-</ecNumber>
    </submittedName>
</protein>
<dbReference type="Pfam" id="PF00106">
    <property type="entry name" value="adh_short"/>
    <property type="match status" value="1"/>
</dbReference>
<comment type="caution">
    <text evidence="3">The sequence shown here is derived from an EMBL/GenBank/DDBJ whole genome shotgun (WGS) entry which is preliminary data.</text>
</comment>
<name>A0ABW7FS14_9BURK</name>
<proteinExistence type="inferred from homology"/>
<evidence type="ECO:0000256" key="1">
    <source>
        <dbReference type="ARBA" id="ARBA00006484"/>
    </source>
</evidence>
<gene>
    <name evidence="3" type="ORF">ACG0Z6_02540</name>
</gene>
<dbReference type="Proteomes" id="UP001606099">
    <property type="component" value="Unassembled WGS sequence"/>
</dbReference>
<accession>A0ABW7FS14</accession>
<sequence>MSRLCSPLNPPLRDWRGLPVWLIGASSGIGRATAHALHARGAKVLVSARHSAALQEFCNSHEGSQALMVDVTDAEAMRRAAHSALAFAQALGHPAPALVAYCAGHYRAQQATQFDLAEMQRHLAVNYSGALHLLDAMLPALLQAGRGHLSLMGSVAGYRGLPLSLAYGPTKAALHHLAECLHLELRPLGLGVSIVSPGFVDTPLTQQNHFHMPSLISPEQAAEALIHGWERGHFDIHFPRRFTLWMQLLRHLPDAWYFAAVRRATQGQAHEHAPTP</sequence>
<organism evidence="3 4">
    <name type="scientific">Roseateles rivi</name>
    <dbReference type="NCBI Taxonomy" id="3299028"/>
    <lineage>
        <taxon>Bacteria</taxon>
        <taxon>Pseudomonadati</taxon>
        <taxon>Pseudomonadota</taxon>
        <taxon>Betaproteobacteria</taxon>
        <taxon>Burkholderiales</taxon>
        <taxon>Sphaerotilaceae</taxon>
        <taxon>Roseateles</taxon>
    </lineage>
</organism>
<keyword evidence="2 3" id="KW-0560">Oxidoreductase</keyword>
<evidence type="ECO:0000313" key="4">
    <source>
        <dbReference type="Proteomes" id="UP001606099"/>
    </source>
</evidence>
<dbReference type="RefSeq" id="WP_394458490.1">
    <property type="nucleotide sequence ID" value="NZ_JBIGHZ010000001.1"/>
</dbReference>